<evidence type="ECO:0000256" key="3">
    <source>
        <dbReference type="SAM" id="Phobius"/>
    </source>
</evidence>
<evidence type="ECO:0000256" key="2">
    <source>
        <dbReference type="ARBA" id="ARBA00023002"/>
    </source>
</evidence>
<dbReference type="EMBL" id="ML976690">
    <property type="protein sequence ID" value="KAF1972004.1"/>
    <property type="molecule type" value="Genomic_DNA"/>
</dbReference>
<proteinExistence type="predicted"/>
<evidence type="ECO:0008006" key="6">
    <source>
        <dbReference type="Google" id="ProtNLM"/>
    </source>
</evidence>
<feature type="transmembrane region" description="Helical" evidence="3">
    <location>
        <begin position="168"/>
        <end position="194"/>
    </location>
</feature>
<gene>
    <name evidence="4" type="ORF">BU23DRAFT_569491</name>
</gene>
<keyword evidence="3" id="KW-0812">Transmembrane</keyword>
<protein>
    <recommendedName>
        <fullName evidence="6">NAD(P)-binding protein</fullName>
    </recommendedName>
</protein>
<evidence type="ECO:0000313" key="4">
    <source>
        <dbReference type="EMBL" id="KAF1972004.1"/>
    </source>
</evidence>
<keyword evidence="2" id="KW-0560">Oxidoreductase</keyword>
<evidence type="ECO:0000313" key="5">
    <source>
        <dbReference type="Proteomes" id="UP000800036"/>
    </source>
</evidence>
<dbReference type="AlphaFoldDB" id="A0A6A5V4N8"/>
<name>A0A6A5V4N8_9PLEO</name>
<dbReference type="GO" id="GO:0016491">
    <property type="term" value="F:oxidoreductase activity"/>
    <property type="evidence" value="ECO:0007669"/>
    <property type="project" value="UniProtKB-KW"/>
</dbReference>
<dbReference type="GO" id="GO:0005783">
    <property type="term" value="C:endoplasmic reticulum"/>
    <property type="evidence" value="ECO:0007669"/>
    <property type="project" value="TreeGrafter"/>
</dbReference>
<dbReference type="InterPro" id="IPR036291">
    <property type="entry name" value="NAD(P)-bd_dom_sf"/>
</dbReference>
<evidence type="ECO:0000256" key="1">
    <source>
        <dbReference type="ARBA" id="ARBA00022857"/>
    </source>
</evidence>
<keyword evidence="1" id="KW-0521">NADP</keyword>
<dbReference type="Proteomes" id="UP000800036">
    <property type="component" value="Unassembled WGS sequence"/>
</dbReference>
<keyword evidence="5" id="KW-1185">Reference proteome</keyword>
<keyword evidence="3" id="KW-0472">Membrane</keyword>
<dbReference type="Pfam" id="PF00106">
    <property type="entry name" value="adh_short"/>
    <property type="match status" value="1"/>
</dbReference>
<accession>A0A6A5V4N8</accession>
<dbReference type="Gene3D" id="3.40.50.720">
    <property type="entry name" value="NAD(P)-binding Rossmann-like Domain"/>
    <property type="match status" value="1"/>
</dbReference>
<dbReference type="SUPFAM" id="SSF51735">
    <property type="entry name" value="NAD(P)-binding Rossmann-fold domains"/>
    <property type="match status" value="1"/>
</dbReference>
<organism evidence="4 5">
    <name type="scientific">Bimuria novae-zelandiae CBS 107.79</name>
    <dbReference type="NCBI Taxonomy" id="1447943"/>
    <lineage>
        <taxon>Eukaryota</taxon>
        <taxon>Fungi</taxon>
        <taxon>Dikarya</taxon>
        <taxon>Ascomycota</taxon>
        <taxon>Pezizomycotina</taxon>
        <taxon>Dothideomycetes</taxon>
        <taxon>Pleosporomycetidae</taxon>
        <taxon>Pleosporales</taxon>
        <taxon>Massarineae</taxon>
        <taxon>Didymosphaeriaceae</taxon>
        <taxon>Bimuria</taxon>
    </lineage>
</organism>
<keyword evidence="3" id="KW-1133">Transmembrane helix</keyword>
<dbReference type="InterPro" id="IPR002347">
    <property type="entry name" value="SDR_fam"/>
</dbReference>
<reference evidence="4" key="1">
    <citation type="journal article" date="2020" name="Stud. Mycol.">
        <title>101 Dothideomycetes genomes: a test case for predicting lifestyles and emergence of pathogens.</title>
        <authorList>
            <person name="Haridas S."/>
            <person name="Albert R."/>
            <person name="Binder M."/>
            <person name="Bloem J."/>
            <person name="Labutti K."/>
            <person name="Salamov A."/>
            <person name="Andreopoulos B."/>
            <person name="Baker S."/>
            <person name="Barry K."/>
            <person name="Bills G."/>
            <person name="Bluhm B."/>
            <person name="Cannon C."/>
            <person name="Castanera R."/>
            <person name="Culley D."/>
            <person name="Daum C."/>
            <person name="Ezra D."/>
            <person name="Gonzalez J."/>
            <person name="Henrissat B."/>
            <person name="Kuo A."/>
            <person name="Liang C."/>
            <person name="Lipzen A."/>
            <person name="Lutzoni F."/>
            <person name="Magnuson J."/>
            <person name="Mondo S."/>
            <person name="Nolan M."/>
            <person name="Ohm R."/>
            <person name="Pangilinan J."/>
            <person name="Park H.-J."/>
            <person name="Ramirez L."/>
            <person name="Alfaro M."/>
            <person name="Sun H."/>
            <person name="Tritt A."/>
            <person name="Yoshinaga Y."/>
            <person name="Zwiers L.-H."/>
            <person name="Turgeon B."/>
            <person name="Goodwin S."/>
            <person name="Spatafora J."/>
            <person name="Crous P."/>
            <person name="Grigoriev I."/>
        </authorList>
    </citation>
    <scope>NUCLEOTIDE SEQUENCE</scope>
    <source>
        <strain evidence="4">CBS 107.79</strain>
    </source>
</reference>
<dbReference type="GO" id="GO:0030497">
    <property type="term" value="P:fatty acid elongation"/>
    <property type="evidence" value="ECO:0007669"/>
    <property type="project" value="TreeGrafter"/>
</dbReference>
<dbReference type="OrthoDB" id="47007at2759"/>
<sequence>MRTGKSRSPAEWKLQLTATSSDRSRTAPLSSSFKHFEDTIQKEIDDVLALKALFPIKLTNALLPAMQGSQKLALVLTCGSQAYIGTPYVSAYSATKGALHSWNRALAAEQHETKSKVEILEVVIGGTYTSLVAQDPSMKAGLFMPTAEVMAKSILARVGNGHRIVTAYFWHGVQLFLIYSFPMSVAGSIMAGVLKPSVEPKKAK</sequence>
<dbReference type="PANTHER" id="PTHR43086">
    <property type="entry name" value="VERY-LONG-CHAIN 3-OXOOACYL-COA REDUCTASE"/>
    <property type="match status" value="1"/>
</dbReference>
<dbReference type="PANTHER" id="PTHR43086:SF2">
    <property type="entry name" value="HYDROXYSTEROID DEHYDROGENASE-LIKE PROTEIN 1"/>
    <property type="match status" value="1"/>
</dbReference>